<evidence type="ECO:0000313" key="8">
    <source>
        <dbReference type="EMBL" id="MCY3054027.1"/>
    </source>
</evidence>
<dbReference type="InterPro" id="IPR047641">
    <property type="entry name" value="ABC_transpr_MalK/UgpC-like"/>
</dbReference>
<dbReference type="RefSeq" id="WP_060778513.1">
    <property type="nucleotide sequence ID" value="NZ_CAJHLF010000005.1"/>
</dbReference>
<dbReference type="InterPro" id="IPR015855">
    <property type="entry name" value="ABC_transpr_MalK-like"/>
</dbReference>
<keyword evidence="2" id="KW-1003">Cell membrane</keyword>
<dbReference type="Gene3D" id="3.40.50.300">
    <property type="entry name" value="P-loop containing nucleotide triphosphate hydrolases"/>
    <property type="match status" value="1"/>
</dbReference>
<keyword evidence="1" id="KW-0813">Transport</keyword>
<organism evidence="9 10">
    <name type="scientific">Aerococcus urinae</name>
    <dbReference type="NCBI Taxonomy" id="1376"/>
    <lineage>
        <taxon>Bacteria</taxon>
        <taxon>Bacillati</taxon>
        <taxon>Bacillota</taxon>
        <taxon>Bacilli</taxon>
        <taxon>Lactobacillales</taxon>
        <taxon>Aerococcaceae</taxon>
        <taxon>Aerococcus</taxon>
    </lineage>
</organism>
<evidence type="ECO:0000256" key="1">
    <source>
        <dbReference type="ARBA" id="ARBA00022448"/>
    </source>
</evidence>
<reference evidence="9 10" key="1">
    <citation type="submission" date="2020-12" db="EMBL/GenBank/DDBJ databases">
        <title>FDA dAtabase for Regulatory Grade micrObial Sequences (FDA-ARGOS): Supporting development and validation of Infectious Disease Dx tests.</title>
        <authorList>
            <person name="Sproer C."/>
            <person name="Gronow S."/>
            <person name="Severitt S."/>
            <person name="Schroder I."/>
            <person name="Tallon L."/>
            <person name="Sadzewicz L."/>
            <person name="Zhao X."/>
            <person name="Boylan J."/>
            <person name="Ott S."/>
            <person name="Bowen H."/>
            <person name="Vavikolanu K."/>
            <person name="Mehta A."/>
            <person name="Aluvathingal J."/>
            <person name="Nadendla S."/>
            <person name="Lowell S."/>
            <person name="Myers T."/>
            <person name="Yan Y."/>
            <person name="Sichtig H."/>
        </authorList>
    </citation>
    <scope>NUCLEOTIDE SEQUENCE [LARGE SCALE GENOMIC DNA]</scope>
    <source>
        <strain evidence="9 10">FDAARGOS_911</strain>
    </source>
</reference>
<dbReference type="PANTHER" id="PTHR43875">
    <property type="entry name" value="MALTODEXTRIN IMPORT ATP-BINDING PROTEIN MSMX"/>
    <property type="match status" value="1"/>
</dbReference>
<evidence type="ECO:0000256" key="4">
    <source>
        <dbReference type="ARBA" id="ARBA00022840"/>
    </source>
</evidence>
<dbReference type="AlphaFoldDB" id="A0A0X8FEY4"/>
<dbReference type="Pfam" id="PF08402">
    <property type="entry name" value="TOBE_2"/>
    <property type="match status" value="1"/>
</dbReference>
<protein>
    <submittedName>
        <fullName evidence="8 9">sn-glycerol-3-phosphate ABC transporter ATP-binding protein UgpC</fullName>
    </submittedName>
</protein>
<dbReference type="FunFam" id="3.40.50.300:FF:000042">
    <property type="entry name" value="Maltose/maltodextrin ABC transporter, ATP-binding protein"/>
    <property type="match status" value="1"/>
</dbReference>
<dbReference type="SUPFAM" id="SSF50331">
    <property type="entry name" value="MOP-like"/>
    <property type="match status" value="1"/>
</dbReference>
<dbReference type="InterPro" id="IPR013611">
    <property type="entry name" value="Transp-assoc_OB_typ2"/>
</dbReference>
<dbReference type="PROSITE" id="PS00211">
    <property type="entry name" value="ABC_TRANSPORTER_1"/>
    <property type="match status" value="1"/>
</dbReference>
<dbReference type="EMBL" id="CP065662">
    <property type="protein sequence ID" value="QPS02253.1"/>
    <property type="molecule type" value="Genomic_DNA"/>
</dbReference>
<evidence type="ECO:0000256" key="2">
    <source>
        <dbReference type="ARBA" id="ARBA00022475"/>
    </source>
</evidence>
<evidence type="ECO:0000256" key="6">
    <source>
        <dbReference type="ARBA" id="ARBA00023136"/>
    </source>
</evidence>
<evidence type="ECO:0000313" key="11">
    <source>
        <dbReference type="Proteomes" id="UP001069145"/>
    </source>
</evidence>
<dbReference type="SUPFAM" id="SSF52540">
    <property type="entry name" value="P-loop containing nucleoside triphosphate hydrolases"/>
    <property type="match status" value="1"/>
</dbReference>
<accession>A0A0X8FEY4</accession>
<evidence type="ECO:0000313" key="10">
    <source>
        <dbReference type="Proteomes" id="UP000594771"/>
    </source>
</evidence>
<evidence type="ECO:0000259" key="7">
    <source>
        <dbReference type="PROSITE" id="PS50893"/>
    </source>
</evidence>
<dbReference type="CDD" id="cd03301">
    <property type="entry name" value="ABC_MalK_N"/>
    <property type="match status" value="1"/>
</dbReference>
<dbReference type="GO" id="GO:0005524">
    <property type="term" value="F:ATP binding"/>
    <property type="evidence" value="ECO:0007669"/>
    <property type="project" value="UniProtKB-KW"/>
</dbReference>
<dbReference type="GO" id="GO:0055052">
    <property type="term" value="C:ATP-binding cassette (ABC) transporter complex, substrate-binding subunit-containing"/>
    <property type="evidence" value="ECO:0007669"/>
    <property type="project" value="TreeGrafter"/>
</dbReference>
<feature type="domain" description="ABC transporter" evidence="7">
    <location>
        <begin position="4"/>
        <end position="236"/>
    </location>
</feature>
<keyword evidence="11" id="KW-1185">Reference proteome</keyword>
<sequence>MSTIELKNVSKRYPGNKNYSVRNFNLDVGDGEFIVFVGPSGCGKSTTLRMIAGLEEISQGDLLIDGEVVNNKDAKDRNIAMVFQNYALFPHLSVADNIGFGLKIRKVDKTTRQKAVKEAAELVGLSDYLDKKPGALSGGQMQRVALARAIVKSAGILLMDEPLSNLDAKLRVQMRSEIVNLQKHLHATTVYVTHDQAEAMTMADRIVVMNQGEIQQIGAPWEVYNNPKNLFVATFLGTPPMNTIQAHVKEGKILSKTDRVLVDHLPGDFAEGQDIVVGFRPEKAQVTDNSDQAHFTGTIQMVELLGADYDLHVKLEVSQVIIKEATDKRFEAGQEIAFNLDSKDLYYFDKKSGERLVTEND</sequence>
<dbReference type="InterPro" id="IPR003593">
    <property type="entry name" value="AAA+_ATPase"/>
</dbReference>
<proteinExistence type="predicted"/>
<evidence type="ECO:0000256" key="3">
    <source>
        <dbReference type="ARBA" id="ARBA00022741"/>
    </source>
</evidence>
<keyword evidence="4 9" id="KW-0067">ATP-binding</keyword>
<dbReference type="KEGG" id="aun:AWM73_05925"/>
<evidence type="ECO:0000256" key="5">
    <source>
        <dbReference type="ARBA" id="ARBA00022967"/>
    </source>
</evidence>
<dbReference type="Proteomes" id="UP001069145">
    <property type="component" value="Unassembled WGS sequence"/>
</dbReference>
<gene>
    <name evidence="9" type="primary">ugpC</name>
    <name evidence="9" type="ORF">I6G68_04115</name>
    <name evidence="8" type="ORF">ODY43_08550</name>
</gene>
<dbReference type="InterPro" id="IPR012340">
    <property type="entry name" value="NA-bd_OB-fold"/>
</dbReference>
<reference evidence="8" key="2">
    <citation type="submission" date="2022-09" db="EMBL/GenBank/DDBJ databases">
        <title>Aerococcus urinae taxonomy study.</title>
        <authorList>
            <person name="Christensen J."/>
            <person name="Senneby E."/>
        </authorList>
    </citation>
    <scope>NUCLEOTIDE SEQUENCE</scope>
    <source>
        <strain evidence="8">NLD-066-U95</strain>
    </source>
</reference>
<dbReference type="Gene3D" id="2.40.50.100">
    <property type="match status" value="1"/>
</dbReference>
<dbReference type="GO" id="GO:0016887">
    <property type="term" value="F:ATP hydrolysis activity"/>
    <property type="evidence" value="ECO:0007669"/>
    <property type="project" value="InterPro"/>
</dbReference>
<dbReference type="PROSITE" id="PS50893">
    <property type="entry name" value="ABC_TRANSPORTER_2"/>
    <property type="match status" value="1"/>
</dbReference>
<name>A0A0X8FEY4_9LACT</name>
<evidence type="ECO:0000313" key="9">
    <source>
        <dbReference type="EMBL" id="QPS02253.1"/>
    </source>
</evidence>
<dbReference type="PANTHER" id="PTHR43875:SF15">
    <property type="entry name" value="TREHALOSE IMPORT ATP-BINDING PROTEIN SUGC"/>
    <property type="match status" value="1"/>
</dbReference>
<dbReference type="NCBIfam" id="NF008653">
    <property type="entry name" value="PRK11650.1"/>
    <property type="match status" value="1"/>
</dbReference>
<dbReference type="InterPro" id="IPR027417">
    <property type="entry name" value="P-loop_NTPase"/>
</dbReference>
<keyword evidence="5" id="KW-1278">Translocase</keyword>
<dbReference type="Gene3D" id="2.40.50.140">
    <property type="entry name" value="Nucleic acid-binding proteins"/>
    <property type="match status" value="1"/>
</dbReference>
<dbReference type="EMBL" id="JAOTML010000011">
    <property type="protein sequence ID" value="MCY3054027.1"/>
    <property type="molecule type" value="Genomic_DNA"/>
</dbReference>
<dbReference type="OrthoDB" id="9790614at2"/>
<dbReference type="InterPro" id="IPR017871">
    <property type="entry name" value="ABC_transporter-like_CS"/>
</dbReference>
<dbReference type="Proteomes" id="UP000594771">
    <property type="component" value="Chromosome"/>
</dbReference>
<dbReference type="Pfam" id="PF00005">
    <property type="entry name" value="ABC_tran"/>
    <property type="match status" value="1"/>
</dbReference>
<dbReference type="InterPro" id="IPR003439">
    <property type="entry name" value="ABC_transporter-like_ATP-bd"/>
</dbReference>
<dbReference type="GO" id="GO:0008643">
    <property type="term" value="P:carbohydrate transport"/>
    <property type="evidence" value="ECO:0007669"/>
    <property type="project" value="InterPro"/>
</dbReference>
<dbReference type="GO" id="GO:0140359">
    <property type="term" value="F:ABC-type transporter activity"/>
    <property type="evidence" value="ECO:0007669"/>
    <property type="project" value="InterPro"/>
</dbReference>
<keyword evidence="3" id="KW-0547">Nucleotide-binding</keyword>
<dbReference type="GeneID" id="35768535"/>
<keyword evidence="6" id="KW-0472">Membrane</keyword>
<dbReference type="SMART" id="SM00382">
    <property type="entry name" value="AAA"/>
    <property type="match status" value="1"/>
</dbReference>
<dbReference type="InterPro" id="IPR008995">
    <property type="entry name" value="Mo/tungstate-bd_C_term_dom"/>
</dbReference>